<evidence type="ECO:0000313" key="1">
    <source>
        <dbReference type="EMBL" id="MBB5852959.1"/>
    </source>
</evidence>
<comment type="caution">
    <text evidence="1">The sequence shown here is derived from an EMBL/GenBank/DDBJ whole genome shotgun (WGS) entry which is preliminary data.</text>
</comment>
<name>A0A841AVN8_9PSEU</name>
<sequence length="71" mass="7727">MHIEIRQQRTAGAATVIGVPCAVVNTSPLSSLSLSLPRRSSRSFHAAVTMSIKDMVSSDIDVFVWRCGSFF</sequence>
<dbReference type="AlphaFoldDB" id="A0A841AVN8"/>
<gene>
    <name evidence="1" type="ORF">HDA45_003046</name>
</gene>
<dbReference type="Proteomes" id="UP000580861">
    <property type="component" value="Unassembled WGS sequence"/>
</dbReference>
<proteinExistence type="predicted"/>
<dbReference type="RefSeq" id="WP_184895791.1">
    <property type="nucleotide sequence ID" value="NZ_JACHMX010000001.1"/>
</dbReference>
<accession>A0A841AVN8</accession>
<protein>
    <submittedName>
        <fullName evidence="1">Uncharacterized protein</fullName>
    </submittedName>
</protein>
<organism evidence="1 2">
    <name type="scientific">Amycolatopsis umgeniensis</name>
    <dbReference type="NCBI Taxonomy" id="336628"/>
    <lineage>
        <taxon>Bacteria</taxon>
        <taxon>Bacillati</taxon>
        <taxon>Actinomycetota</taxon>
        <taxon>Actinomycetes</taxon>
        <taxon>Pseudonocardiales</taxon>
        <taxon>Pseudonocardiaceae</taxon>
        <taxon>Amycolatopsis</taxon>
    </lineage>
</organism>
<dbReference type="EMBL" id="JACHMX010000001">
    <property type="protein sequence ID" value="MBB5852959.1"/>
    <property type="molecule type" value="Genomic_DNA"/>
</dbReference>
<reference evidence="1 2" key="1">
    <citation type="submission" date="2020-08" db="EMBL/GenBank/DDBJ databases">
        <title>Sequencing the genomes of 1000 actinobacteria strains.</title>
        <authorList>
            <person name="Klenk H.-P."/>
        </authorList>
    </citation>
    <scope>NUCLEOTIDE SEQUENCE [LARGE SCALE GENOMIC DNA]</scope>
    <source>
        <strain evidence="1 2">DSM 45272</strain>
    </source>
</reference>
<keyword evidence="2" id="KW-1185">Reference proteome</keyword>
<evidence type="ECO:0000313" key="2">
    <source>
        <dbReference type="Proteomes" id="UP000580861"/>
    </source>
</evidence>